<dbReference type="AlphaFoldDB" id="U2TM43"/>
<reference evidence="4 5" key="1">
    <citation type="submission" date="2013-08" db="EMBL/GenBank/DDBJ databases">
        <authorList>
            <person name="Durkin A.S."/>
            <person name="Haft D.R."/>
            <person name="McCorrison J."/>
            <person name="Torralba M."/>
            <person name="Gillis M."/>
            <person name="Haft D.H."/>
            <person name="Methe B."/>
            <person name="Sutton G."/>
            <person name="Nelson K.E."/>
        </authorList>
    </citation>
    <scope>NUCLEOTIDE SEQUENCE [LARGE SCALE GENOMIC DNA]</scope>
    <source>
        <strain evidence="4 5">F0195</strain>
    </source>
</reference>
<name>U2TM43_9ACTN</name>
<dbReference type="EMBL" id="AWEZ01000059">
    <property type="protein sequence ID" value="ERL07500.1"/>
    <property type="molecule type" value="Genomic_DNA"/>
</dbReference>
<dbReference type="Pfam" id="PF15615">
    <property type="entry name" value="TerB_C"/>
    <property type="match status" value="1"/>
</dbReference>
<dbReference type="eggNOG" id="ENOG502ZCFF">
    <property type="taxonomic scope" value="Bacteria"/>
</dbReference>
<evidence type="ECO:0000259" key="3">
    <source>
        <dbReference type="Pfam" id="PF15615"/>
    </source>
</evidence>
<gene>
    <name evidence="4" type="ORF">HMPREF1316_2300</name>
</gene>
<sequence length="609" mass="66520">MAYTYEQVYACGTEGRVTRADDILQQILADLAPHERERVRQGGLYADEPLLRTGRDLLNDRRWGKDAQRVRSPHPARPSARAHSPTQGRPRPLPLSPHEPEVERTAPIEAMRALARQRRTEGHGPAGGKLFVEQAHLMADYTDDLPFLGNFSSYYPTYEDMPDRVLRGYFTWRTHFRRGEVLGCPPAFVFVHAYEVLADVGVEPGQGGLRELIGLHEGYGADGRGRALDRYLPLWIRDYALVHDLDLSQPALAPYVQGRGDAVVRAVRELRTAQDALLAHAAGDGGHASGTRRHLRWDADVPGLPGRDVLVRALNGASTYHILASKVMRTHADDVGGILPQVFARLVEHCERRRKASFLDGLFGAACTYHHMMYSTAVCAGEPPHEDVTIALPSGEVVSCRAGAWWLTEPCEVRSASSELGLVLHTVDRILRERVGDVPPLKERHAPKYLTALVGEEVSAWLGQRAAARAAEVHIDRSQLGNIRMAASRTREALLVDEEREWEPVRQAAKGMPAAAVASSARPTPDPVGAPSGASSLTSAQRAILQALLAGDVAAARAAAAEGGSLLSLAVDTINELLFDLVGDTVIAFDGDEPYLVEDYAEDVREALS</sequence>
<organism evidence="4 5">
    <name type="scientific">Olsenella profusa F0195</name>
    <dbReference type="NCBI Taxonomy" id="1125712"/>
    <lineage>
        <taxon>Bacteria</taxon>
        <taxon>Bacillati</taxon>
        <taxon>Actinomycetota</taxon>
        <taxon>Coriobacteriia</taxon>
        <taxon>Coriobacteriales</taxon>
        <taxon>Atopobiaceae</taxon>
        <taxon>Olsenella</taxon>
    </lineage>
</organism>
<dbReference type="Proteomes" id="UP000016638">
    <property type="component" value="Unassembled WGS sequence"/>
</dbReference>
<protein>
    <submittedName>
        <fullName evidence="4">TerB domain protein</fullName>
    </submittedName>
</protein>
<evidence type="ECO:0000259" key="2">
    <source>
        <dbReference type="Pfam" id="PF13208"/>
    </source>
</evidence>
<accession>U2TM43</accession>
<evidence type="ECO:0000313" key="5">
    <source>
        <dbReference type="Proteomes" id="UP000016638"/>
    </source>
</evidence>
<keyword evidence="5" id="KW-1185">Reference proteome</keyword>
<dbReference type="PATRIC" id="fig|1125712.3.peg.1648"/>
<dbReference type="STRING" id="1125712.HMPREF1316_2300"/>
<proteinExistence type="predicted"/>
<dbReference type="InterPro" id="IPR028932">
    <property type="entry name" value="TerB-C"/>
</dbReference>
<feature type="domain" description="TerB N-terminal" evidence="2">
    <location>
        <begin position="109"/>
        <end position="248"/>
    </location>
</feature>
<dbReference type="InterPro" id="IPR025266">
    <property type="entry name" value="TerB_N"/>
</dbReference>
<dbReference type="Pfam" id="PF13208">
    <property type="entry name" value="TerB_N"/>
    <property type="match status" value="1"/>
</dbReference>
<feature type="region of interest" description="Disordered" evidence="1">
    <location>
        <begin position="62"/>
        <end position="101"/>
    </location>
</feature>
<dbReference type="OrthoDB" id="2663344at2"/>
<dbReference type="RefSeq" id="WP_021726546.1">
    <property type="nucleotide sequence ID" value="NZ_AWEZ01000059.1"/>
</dbReference>
<evidence type="ECO:0000256" key="1">
    <source>
        <dbReference type="SAM" id="MobiDB-lite"/>
    </source>
</evidence>
<comment type="caution">
    <text evidence="4">The sequence shown here is derived from an EMBL/GenBank/DDBJ whole genome shotgun (WGS) entry which is preliminary data.</text>
</comment>
<feature type="region of interest" description="Disordered" evidence="1">
    <location>
        <begin position="513"/>
        <end position="535"/>
    </location>
</feature>
<feature type="domain" description="TerB-C" evidence="3">
    <location>
        <begin position="464"/>
        <end position="605"/>
    </location>
</feature>
<evidence type="ECO:0000313" key="4">
    <source>
        <dbReference type="EMBL" id="ERL07500.1"/>
    </source>
</evidence>